<dbReference type="AlphaFoldDB" id="A0A1T4TXW9"/>
<gene>
    <name evidence="1" type="ORF">SAMN02745132_00272</name>
</gene>
<evidence type="ECO:0000313" key="1">
    <source>
        <dbReference type="EMBL" id="SKA45059.1"/>
    </source>
</evidence>
<dbReference type="Pfam" id="PF05258">
    <property type="entry name" value="DciA"/>
    <property type="match status" value="1"/>
</dbReference>
<proteinExistence type="predicted"/>
<accession>A0A1T4TXW9</accession>
<keyword evidence="2" id="KW-1185">Reference proteome</keyword>
<reference evidence="2" key="1">
    <citation type="submission" date="2017-02" db="EMBL/GenBank/DDBJ databases">
        <authorList>
            <person name="Varghese N."/>
            <person name="Submissions S."/>
        </authorList>
    </citation>
    <scope>NUCLEOTIDE SEQUENCE [LARGE SCALE GENOMIC DNA]</scope>
    <source>
        <strain evidence="2">DSM 22720</strain>
    </source>
</reference>
<protein>
    <recommendedName>
        <fullName evidence="3">DUF721 domain-containing protein</fullName>
    </recommendedName>
</protein>
<name>A0A1T4TXW9_9GAMM</name>
<organism evidence="1 2">
    <name type="scientific">Enterovibrio nigricans DSM 22720</name>
    <dbReference type="NCBI Taxonomy" id="1121868"/>
    <lineage>
        <taxon>Bacteria</taxon>
        <taxon>Pseudomonadati</taxon>
        <taxon>Pseudomonadota</taxon>
        <taxon>Gammaproteobacteria</taxon>
        <taxon>Vibrionales</taxon>
        <taxon>Vibrionaceae</taxon>
        <taxon>Enterovibrio</taxon>
    </lineage>
</organism>
<dbReference type="RefSeq" id="WP_078750821.1">
    <property type="nucleotide sequence ID" value="NZ_FUXU01000002.1"/>
</dbReference>
<dbReference type="OrthoDB" id="5767011at2"/>
<evidence type="ECO:0008006" key="3">
    <source>
        <dbReference type="Google" id="ProtNLM"/>
    </source>
</evidence>
<dbReference type="Proteomes" id="UP000190162">
    <property type="component" value="Unassembled WGS sequence"/>
</dbReference>
<dbReference type="InterPro" id="IPR007922">
    <property type="entry name" value="DciA-like"/>
</dbReference>
<sequence>MRDHRPQAALDLLEKGLAGQVRQRAHALSQLNDQVKTLLPPHSAKHCRVANFRDGILVLECGSSSWANRLNFDRQVLLSSLRKSTLPSLMTIEIKVNPELAKREVEEQKAKEFKEKTPPVSPVAAEYLKAIAQSAPEKIRKKLEAIAALADKT</sequence>
<evidence type="ECO:0000313" key="2">
    <source>
        <dbReference type="Proteomes" id="UP000190162"/>
    </source>
</evidence>
<dbReference type="EMBL" id="FUXU01000002">
    <property type="protein sequence ID" value="SKA45059.1"/>
    <property type="molecule type" value="Genomic_DNA"/>
</dbReference>